<name>A0A8H3WSY2_9PEZI</name>
<feature type="transmembrane region" description="Helical" evidence="2">
    <location>
        <begin position="490"/>
        <end position="507"/>
    </location>
</feature>
<dbReference type="Pfam" id="PF11915">
    <property type="entry name" value="DUF3433"/>
    <property type="match status" value="1"/>
</dbReference>
<dbReference type="InterPro" id="IPR021840">
    <property type="entry name" value="DUF3433"/>
</dbReference>
<gene>
    <name evidence="3" type="ORF">GQ607_000615</name>
</gene>
<feature type="region of interest" description="Disordered" evidence="1">
    <location>
        <begin position="976"/>
        <end position="998"/>
    </location>
</feature>
<keyword evidence="2" id="KW-0812">Transmembrane</keyword>
<evidence type="ECO:0000256" key="2">
    <source>
        <dbReference type="SAM" id="Phobius"/>
    </source>
</evidence>
<dbReference type="PANTHER" id="PTHR37544:SF1">
    <property type="entry name" value="PHOSPHORIBOSYLAMINOIMIDAZOLE-SUCCINOCARBOXAMIDE SYNTHASE"/>
    <property type="match status" value="1"/>
</dbReference>
<dbReference type="PANTHER" id="PTHR37544">
    <property type="entry name" value="SPRAY-RELATED"/>
    <property type="match status" value="1"/>
</dbReference>
<evidence type="ECO:0000313" key="3">
    <source>
        <dbReference type="EMBL" id="KAF0332599.1"/>
    </source>
</evidence>
<reference evidence="3 4" key="1">
    <citation type="submission" date="2019-12" db="EMBL/GenBank/DDBJ databases">
        <title>A genome sequence resource for the geographically widespread anthracnose pathogen Colletotrichum asianum.</title>
        <authorList>
            <person name="Meng Y."/>
        </authorList>
    </citation>
    <scope>NUCLEOTIDE SEQUENCE [LARGE SCALE GENOMIC DNA]</scope>
    <source>
        <strain evidence="3 4">ICMP 18580</strain>
    </source>
</reference>
<evidence type="ECO:0000313" key="4">
    <source>
        <dbReference type="Proteomes" id="UP000434172"/>
    </source>
</evidence>
<keyword evidence="2" id="KW-0472">Membrane</keyword>
<comment type="caution">
    <text evidence="3">The sequence shown here is derived from an EMBL/GenBank/DDBJ whole genome shotgun (WGS) entry which is preliminary data.</text>
</comment>
<feature type="transmembrane region" description="Helical" evidence="2">
    <location>
        <begin position="519"/>
        <end position="538"/>
    </location>
</feature>
<accession>A0A8H3WSY2</accession>
<dbReference type="AlphaFoldDB" id="A0A8H3WSY2"/>
<dbReference type="OrthoDB" id="5332281at2759"/>
<sequence>MDAENVTYQSLIPPEFSSNISSVSAAVDDFVPNVNCEEASLSLSTTISTNDDNYLYYRFDSASCSADNLKAMFLICMDSCKSTERYYSIHWVDCASRHQDNKRSSELSEPDIRYAITIADLATTFKNTSYDSVAIQQASVSICKVGYGMVSANTTLDTVSGRASLSENPVLGSSSRHLPNMTNHDFAEILLANLHVASDTLLVDPIIDKKDISEYAFSFFQLLAAQLKLTGEDLDSLFQAPILRKLSTAAFVGISVQFAKKALLVEDSAGEPFEAAAHISENRLHLRHYTLWPIVSGFFILSTLCVLLFVINPAGVGYLSFAGSGSIASHASVLVNSSSLRAILKDTGYYRSSQLRRKLETLHFIVNPSKYGPRIEIFGSTREALPLEGRHKKRRWLPLSARLPMVVLGFVLPILIFVLLEILQRLSDRRHGLLDLDSSNSATLAYAVRLTSTIFAFLVATLLNNLDFSIAVFTPFSLLRSGNVTAQKSILFHLLGVSPFFILVDTLRLRHFGSAASNLSTFLASFLTIVVSGLWIMGKPTPTLSVSTATVQNWNASWLTKSHDDQGASIALNIIRHGGAATPSSIQGYDVLPIISLGATQSLDRANTTYETTVLRPVLDCDAVPTEEILVETTIRTVSAGKMGAWAQVADILITFNQTVSSGCSPNSSGIADAGDLVVDFKVVDIKGTDLSGIGIGQYWDLDTTPGRSDAACPSTAILFGTLGGTRGNGSKTGNNFTALFCSQRIEEVPATITYRGNPSNIDIDDILVHPGRARSWTNGTKKSKNLAFKLKGFLDSSLTKFPVPLHNKIADGRYYDVFFNHIIFGPRGTLPTDMLGSSNVNALTEAIIHSFKEYLAHVIDLNFRSKDSETSLQGTSLKTTTRLAMHKVSKIILQSLLAATTILSFVGYRLVKIRGTLPRNPCSIASTMGFLADSQLCDPKSGILPKDASLMTERELRQSLHGFVFSLGWWDRSKDSNNSRPASPSGEDSSDLDARNQQEVSESTYFGIDVGHTNALGFSKKEQ</sequence>
<evidence type="ECO:0000256" key="1">
    <source>
        <dbReference type="SAM" id="MobiDB-lite"/>
    </source>
</evidence>
<dbReference type="EMBL" id="WOWK01000001">
    <property type="protein sequence ID" value="KAF0332599.1"/>
    <property type="molecule type" value="Genomic_DNA"/>
</dbReference>
<feature type="transmembrane region" description="Helical" evidence="2">
    <location>
        <begin position="403"/>
        <end position="423"/>
    </location>
</feature>
<organism evidence="3 4">
    <name type="scientific">Colletotrichum asianum</name>
    <dbReference type="NCBI Taxonomy" id="702518"/>
    <lineage>
        <taxon>Eukaryota</taxon>
        <taxon>Fungi</taxon>
        <taxon>Dikarya</taxon>
        <taxon>Ascomycota</taxon>
        <taxon>Pezizomycotina</taxon>
        <taxon>Sordariomycetes</taxon>
        <taxon>Hypocreomycetidae</taxon>
        <taxon>Glomerellales</taxon>
        <taxon>Glomerellaceae</taxon>
        <taxon>Colletotrichum</taxon>
        <taxon>Colletotrichum gloeosporioides species complex</taxon>
    </lineage>
</organism>
<dbReference type="Proteomes" id="UP000434172">
    <property type="component" value="Unassembled WGS sequence"/>
</dbReference>
<keyword evidence="4" id="KW-1185">Reference proteome</keyword>
<feature type="transmembrane region" description="Helical" evidence="2">
    <location>
        <begin position="289"/>
        <end position="311"/>
    </location>
</feature>
<keyword evidence="2" id="KW-1133">Transmembrane helix</keyword>
<proteinExistence type="predicted"/>
<protein>
    <submittedName>
        <fullName evidence="3">Uncharacterized protein</fullName>
    </submittedName>
</protein>